<keyword evidence="5 9" id="KW-0812">Transmembrane</keyword>
<feature type="non-terminal residue" evidence="11">
    <location>
        <position position="421"/>
    </location>
</feature>
<dbReference type="InterPro" id="IPR043429">
    <property type="entry name" value="ArtM/GltK/GlnP/TcyL/YhdX-like"/>
</dbReference>
<feature type="transmembrane region" description="Helical" evidence="9">
    <location>
        <begin position="218"/>
        <end position="239"/>
    </location>
</feature>
<dbReference type="PANTHER" id="PTHR30614:SF37">
    <property type="entry name" value="AMINO-ACID ABC TRANSPORTER PERMEASE PROTEIN YHDX-RELATED"/>
    <property type="match status" value="1"/>
</dbReference>
<dbReference type="GO" id="GO:0043190">
    <property type="term" value="C:ATP-binding cassette (ABC) transporter complex"/>
    <property type="evidence" value="ECO:0007669"/>
    <property type="project" value="InterPro"/>
</dbReference>
<evidence type="ECO:0000256" key="9">
    <source>
        <dbReference type="SAM" id="Phobius"/>
    </source>
</evidence>
<accession>A0A382K0A1</accession>
<dbReference type="CDD" id="cd06261">
    <property type="entry name" value="TM_PBP2"/>
    <property type="match status" value="1"/>
</dbReference>
<feature type="transmembrane region" description="Helical" evidence="9">
    <location>
        <begin position="259"/>
        <end position="277"/>
    </location>
</feature>
<evidence type="ECO:0000256" key="7">
    <source>
        <dbReference type="ARBA" id="ARBA00022989"/>
    </source>
</evidence>
<protein>
    <recommendedName>
        <fullName evidence="10">ABC transmembrane type-1 domain-containing protein</fullName>
    </recommendedName>
</protein>
<evidence type="ECO:0000256" key="3">
    <source>
        <dbReference type="ARBA" id="ARBA00022448"/>
    </source>
</evidence>
<dbReference type="PANTHER" id="PTHR30614">
    <property type="entry name" value="MEMBRANE COMPONENT OF AMINO ACID ABC TRANSPORTER"/>
    <property type="match status" value="1"/>
</dbReference>
<organism evidence="11">
    <name type="scientific">marine metagenome</name>
    <dbReference type="NCBI Taxonomy" id="408172"/>
    <lineage>
        <taxon>unclassified sequences</taxon>
        <taxon>metagenomes</taxon>
        <taxon>ecological metagenomes</taxon>
    </lineage>
</organism>
<feature type="transmembrane region" description="Helical" evidence="9">
    <location>
        <begin position="21"/>
        <end position="43"/>
    </location>
</feature>
<dbReference type="NCBIfam" id="TIGR01726">
    <property type="entry name" value="HEQRo_perm_3TM"/>
    <property type="match status" value="1"/>
</dbReference>
<sequence>MTVPTTQEHVSHRVPLWRDVVVLKWFTQVVLLVVVLSTMGFLASQAGDNLRARNISTSFDFLERPVDIQLSEGIDTHPDTGARALWTGMVNTLRMSIAGIFFATILGVVVGLARLSDNWLVRRLGSIWVETLRNIPLLVQMVFYFSVLTTLPRVGLGTGPINGWFHVSNKGISMPRVFIADGFYQWLVVVLIGAVAAHFVRQHRQQIQDETGAMTSPILWGLGTVALFGLVGLFVHPVFSWMGPVFGRIADLLDSLPVIAPQLGFSAIALGVAVTWIRRFLSAHRSARGHLSLSDDDWFRIVFAAVASLAVVFVAVRWTGLSAWTLDSGRDLFQVLADKFDVDGAARPFDAMRPDIIQKGKFPNYGKSGLTMSIGFAAVFFGVVFYTSAFIGENVRGGILAVPKGQSEAAQAVGLGRGQIL</sequence>
<feature type="transmembrane region" description="Helical" evidence="9">
    <location>
        <begin position="298"/>
        <end position="318"/>
    </location>
</feature>
<evidence type="ECO:0000256" key="1">
    <source>
        <dbReference type="ARBA" id="ARBA00004651"/>
    </source>
</evidence>
<feature type="transmembrane region" description="Helical" evidence="9">
    <location>
        <begin position="135"/>
        <end position="156"/>
    </location>
</feature>
<feature type="transmembrane region" description="Helical" evidence="9">
    <location>
        <begin position="370"/>
        <end position="391"/>
    </location>
</feature>
<dbReference type="InterPro" id="IPR000515">
    <property type="entry name" value="MetI-like"/>
</dbReference>
<comment type="similarity">
    <text evidence="2">Belongs to the binding-protein-dependent transport system permease family. HisMQ subfamily.</text>
</comment>
<evidence type="ECO:0000256" key="6">
    <source>
        <dbReference type="ARBA" id="ARBA00022970"/>
    </source>
</evidence>
<feature type="domain" description="ABC transmembrane type-1" evidence="10">
    <location>
        <begin position="89"/>
        <end position="421"/>
    </location>
</feature>
<feature type="transmembrane region" description="Helical" evidence="9">
    <location>
        <begin position="95"/>
        <end position="115"/>
    </location>
</feature>
<dbReference type="SUPFAM" id="SSF161098">
    <property type="entry name" value="MetI-like"/>
    <property type="match status" value="1"/>
</dbReference>
<evidence type="ECO:0000259" key="10">
    <source>
        <dbReference type="PROSITE" id="PS50928"/>
    </source>
</evidence>
<dbReference type="InterPro" id="IPR035906">
    <property type="entry name" value="MetI-like_sf"/>
</dbReference>
<evidence type="ECO:0000256" key="4">
    <source>
        <dbReference type="ARBA" id="ARBA00022475"/>
    </source>
</evidence>
<proteinExistence type="inferred from homology"/>
<keyword evidence="7 9" id="KW-1133">Transmembrane helix</keyword>
<dbReference type="AlphaFoldDB" id="A0A382K0A1"/>
<keyword evidence="3" id="KW-0813">Transport</keyword>
<comment type="subcellular location">
    <subcellularLocation>
        <location evidence="1">Cell membrane</location>
        <topology evidence="1">Multi-pass membrane protein</topology>
    </subcellularLocation>
</comment>
<evidence type="ECO:0000256" key="5">
    <source>
        <dbReference type="ARBA" id="ARBA00022692"/>
    </source>
</evidence>
<evidence type="ECO:0000256" key="8">
    <source>
        <dbReference type="ARBA" id="ARBA00023136"/>
    </source>
</evidence>
<evidence type="ECO:0000256" key="2">
    <source>
        <dbReference type="ARBA" id="ARBA00010072"/>
    </source>
</evidence>
<dbReference type="GO" id="GO:0022857">
    <property type="term" value="F:transmembrane transporter activity"/>
    <property type="evidence" value="ECO:0007669"/>
    <property type="project" value="InterPro"/>
</dbReference>
<keyword evidence="8 9" id="KW-0472">Membrane</keyword>
<dbReference type="PROSITE" id="PS50928">
    <property type="entry name" value="ABC_TM1"/>
    <property type="match status" value="1"/>
</dbReference>
<dbReference type="InterPro" id="IPR010065">
    <property type="entry name" value="AA_ABC_transptr_permease_3TM"/>
</dbReference>
<dbReference type="Gene3D" id="1.10.3720.10">
    <property type="entry name" value="MetI-like"/>
    <property type="match status" value="2"/>
</dbReference>
<reference evidence="11" key="1">
    <citation type="submission" date="2018-05" db="EMBL/GenBank/DDBJ databases">
        <authorList>
            <person name="Lanie J.A."/>
            <person name="Ng W.-L."/>
            <person name="Kazmierczak K.M."/>
            <person name="Andrzejewski T.M."/>
            <person name="Davidsen T.M."/>
            <person name="Wayne K.J."/>
            <person name="Tettelin H."/>
            <person name="Glass J.I."/>
            <person name="Rusch D."/>
            <person name="Podicherti R."/>
            <person name="Tsui H.-C.T."/>
            <person name="Winkler M.E."/>
        </authorList>
    </citation>
    <scope>NUCLEOTIDE SEQUENCE</scope>
</reference>
<dbReference type="EMBL" id="UINC01077368">
    <property type="protein sequence ID" value="SVC17426.1"/>
    <property type="molecule type" value="Genomic_DNA"/>
</dbReference>
<name>A0A382K0A1_9ZZZZ</name>
<gene>
    <name evidence="11" type="ORF">METZ01_LOCUS270280</name>
</gene>
<keyword evidence="6" id="KW-0029">Amino-acid transport</keyword>
<feature type="transmembrane region" description="Helical" evidence="9">
    <location>
        <begin position="176"/>
        <end position="197"/>
    </location>
</feature>
<evidence type="ECO:0000313" key="11">
    <source>
        <dbReference type="EMBL" id="SVC17426.1"/>
    </source>
</evidence>
<dbReference type="GO" id="GO:0006865">
    <property type="term" value="P:amino acid transport"/>
    <property type="evidence" value="ECO:0007669"/>
    <property type="project" value="UniProtKB-KW"/>
</dbReference>
<keyword evidence="4" id="KW-1003">Cell membrane</keyword>